<evidence type="ECO:0000313" key="5">
    <source>
        <dbReference type="Proteomes" id="UP000583266"/>
    </source>
</evidence>
<keyword evidence="5" id="KW-1185">Reference proteome</keyword>
<keyword evidence="4" id="KW-0808">Transferase</keyword>
<keyword evidence="2" id="KW-0812">Transmembrane</keyword>
<dbReference type="PANTHER" id="PTHR30576">
    <property type="entry name" value="COLANIC BIOSYNTHESIS UDP-GLUCOSE LIPID CARRIER TRANSFERASE"/>
    <property type="match status" value="1"/>
</dbReference>
<keyword evidence="2" id="KW-1133">Transmembrane helix</keyword>
<name>A0A848GQM4_9BACT</name>
<comment type="caution">
    <text evidence="4">The sequence shown here is derived from an EMBL/GenBank/DDBJ whole genome shotgun (WGS) entry which is preliminary data.</text>
</comment>
<evidence type="ECO:0000313" key="4">
    <source>
        <dbReference type="EMBL" id="NML39073.1"/>
    </source>
</evidence>
<feature type="transmembrane region" description="Helical" evidence="2">
    <location>
        <begin position="113"/>
        <end position="134"/>
    </location>
</feature>
<keyword evidence="2" id="KW-0472">Membrane</keyword>
<dbReference type="AlphaFoldDB" id="A0A848GQM4"/>
<dbReference type="GO" id="GO:0016780">
    <property type="term" value="F:phosphotransferase activity, for other substituted phosphate groups"/>
    <property type="evidence" value="ECO:0007669"/>
    <property type="project" value="TreeGrafter"/>
</dbReference>
<protein>
    <submittedName>
        <fullName evidence="4">Sugar transferase</fullName>
    </submittedName>
</protein>
<evidence type="ECO:0000259" key="3">
    <source>
        <dbReference type="Pfam" id="PF02397"/>
    </source>
</evidence>
<evidence type="ECO:0000256" key="2">
    <source>
        <dbReference type="SAM" id="Phobius"/>
    </source>
</evidence>
<sequence length="308" mass="35044">MKLKPEFIICNISGNTVDLLSLREFLQETKEYEEVPLFVYTDFLTVEVRWELQKTGGIDDLLTASVTPEIFAEKLSMARRLRELTKKAESAAKTKRQPLKYYINHFFKRAMDIAVAGTLLLLLSPVLLLVALLIKIESKGPVFYISHRAGNGYKIFNFYKFRTMVVNADKLVSEMSHLNQYDTNGNDPVFFKVSNDPRVTRLGGFLRNSSMDELPQLLNVLLGHMSIVGNRPLPLYEAATLTTDDYAGRFLAPAGITGLWQIKKRGQKDMSVKERINLDISYAENHSVLYDMWILANTPNALIQKDNV</sequence>
<accession>A0A848GQM4</accession>
<gene>
    <name evidence="4" type="ORF">HHL17_17865</name>
</gene>
<dbReference type="InterPro" id="IPR003362">
    <property type="entry name" value="Bact_transf"/>
</dbReference>
<dbReference type="EMBL" id="JABBGC010000002">
    <property type="protein sequence ID" value="NML39073.1"/>
    <property type="molecule type" value="Genomic_DNA"/>
</dbReference>
<proteinExistence type="inferred from homology"/>
<organism evidence="4 5">
    <name type="scientific">Chitinophaga fulva</name>
    <dbReference type="NCBI Taxonomy" id="2728842"/>
    <lineage>
        <taxon>Bacteria</taxon>
        <taxon>Pseudomonadati</taxon>
        <taxon>Bacteroidota</taxon>
        <taxon>Chitinophagia</taxon>
        <taxon>Chitinophagales</taxon>
        <taxon>Chitinophagaceae</taxon>
        <taxon>Chitinophaga</taxon>
    </lineage>
</organism>
<evidence type="ECO:0000256" key="1">
    <source>
        <dbReference type="ARBA" id="ARBA00006464"/>
    </source>
</evidence>
<reference evidence="4 5" key="1">
    <citation type="submission" date="2020-04" db="EMBL/GenBank/DDBJ databases">
        <title>Chitinophaga sp. G-6-1-13 sp. nov., isolated from soil.</title>
        <authorList>
            <person name="Dahal R.H."/>
            <person name="Chaudhary D.K."/>
        </authorList>
    </citation>
    <scope>NUCLEOTIDE SEQUENCE [LARGE SCALE GENOMIC DNA]</scope>
    <source>
        <strain evidence="4 5">G-6-1-13</strain>
    </source>
</reference>
<dbReference type="PANTHER" id="PTHR30576:SF0">
    <property type="entry name" value="UNDECAPRENYL-PHOSPHATE N-ACETYLGALACTOSAMINYL 1-PHOSPHATE TRANSFERASE-RELATED"/>
    <property type="match status" value="1"/>
</dbReference>
<dbReference type="Pfam" id="PF02397">
    <property type="entry name" value="Bac_transf"/>
    <property type="match status" value="1"/>
</dbReference>
<feature type="domain" description="Bacterial sugar transferase" evidence="3">
    <location>
        <begin position="108"/>
        <end position="303"/>
    </location>
</feature>
<comment type="similarity">
    <text evidence="1">Belongs to the bacterial sugar transferase family.</text>
</comment>
<dbReference type="Proteomes" id="UP000583266">
    <property type="component" value="Unassembled WGS sequence"/>
</dbReference>